<sequence>MRIENMDVDKGVKLWVLPTKKFKTVTISFCFHRDLDEDYTYNALIPAVLKRGCEGFETLKDIERHLESLYGALFDVGVQKKGERQILRFSMEVVNDDYLAEQGILAQAFYFLNRVINRPVLEDGGFKKSYVAQEKENMKNRIKSLVNDKIQYSLERCAQEMCKGEKYSRYVFGDVKELENLDDARLYNVYLDVVQTSPLDVFVVGDVDPAKVRLLLERSFSVERKQVKTIPKTTYKKLQVVPKTVTEEMDVNQGKLTMGFRTNISAADKEYFPLLVYSSILGGGPHSKLFINVREKASLAYYAFARLEKFKGLMFVGAGIDVDKYQQTVDIIMEQLDAMASGQITQQEFEGAVNALVTSLKGSMDQPSQLIDYYLGNSVMDSDVTLEELIEKIKGVTMDQVVEISSKVKLDTIYFLRNRKRGYIVHEKGN</sequence>
<dbReference type="PANTHER" id="PTHR11851">
    <property type="entry name" value="METALLOPROTEASE"/>
    <property type="match status" value="1"/>
</dbReference>
<dbReference type="AlphaFoldDB" id="A0A1I5TDP2"/>
<dbReference type="InterPro" id="IPR007863">
    <property type="entry name" value="Peptidase_M16_C"/>
</dbReference>
<dbReference type="NCBIfam" id="NF047422">
    <property type="entry name" value="YfmF_fam"/>
    <property type="match status" value="1"/>
</dbReference>
<dbReference type="OrthoDB" id="9762085at2"/>
<evidence type="ECO:0000313" key="3">
    <source>
        <dbReference type="Proteomes" id="UP000198577"/>
    </source>
</evidence>
<proteinExistence type="predicted"/>
<organism evidence="2 3">
    <name type="scientific">Caldicoprobacter faecalis</name>
    <dbReference type="NCBI Taxonomy" id="937334"/>
    <lineage>
        <taxon>Bacteria</taxon>
        <taxon>Bacillati</taxon>
        <taxon>Bacillota</taxon>
        <taxon>Clostridia</taxon>
        <taxon>Caldicoprobacterales</taxon>
        <taxon>Caldicoprobacteraceae</taxon>
        <taxon>Caldicoprobacter</taxon>
    </lineage>
</organism>
<dbReference type="Pfam" id="PF05193">
    <property type="entry name" value="Peptidase_M16_C"/>
    <property type="match status" value="1"/>
</dbReference>
<dbReference type="STRING" id="937334.SAMN05444406_10479"/>
<dbReference type="Gene3D" id="3.30.830.10">
    <property type="entry name" value="Metalloenzyme, LuxS/M16 peptidase-like"/>
    <property type="match status" value="2"/>
</dbReference>
<dbReference type="SUPFAM" id="SSF63411">
    <property type="entry name" value="LuxS/MPP-like metallohydrolase"/>
    <property type="match status" value="2"/>
</dbReference>
<keyword evidence="3" id="KW-1185">Reference proteome</keyword>
<reference evidence="2 3" key="1">
    <citation type="submission" date="2016-10" db="EMBL/GenBank/DDBJ databases">
        <authorList>
            <person name="de Groot N.N."/>
        </authorList>
    </citation>
    <scope>NUCLEOTIDE SEQUENCE [LARGE SCALE GENOMIC DNA]</scope>
    <source>
        <strain evidence="2 3">DSM 20678</strain>
    </source>
</reference>
<dbReference type="PANTHER" id="PTHR11851:SF186">
    <property type="entry name" value="INACTIVE METALLOPROTEASE YMFF-RELATED"/>
    <property type="match status" value="1"/>
</dbReference>
<protein>
    <submittedName>
        <fullName evidence="2">Predicted Zn-dependent peptidase</fullName>
    </submittedName>
</protein>
<dbReference type="Proteomes" id="UP000198577">
    <property type="component" value="Unassembled WGS sequence"/>
</dbReference>
<evidence type="ECO:0000313" key="2">
    <source>
        <dbReference type="EMBL" id="SFP81153.1"/>
    </source>
</evidence>
<evidence type="ECO:0000259" key="1">
    <source>
        <dbReference type="Pfam" id="PF05193"/>
    </source>
</evidence>
<name>A0A1I5TDP2_9FIRM</name>
<dbReference type="InterPro" id="IPR011249">
    <property type="entry name" value="Metalloenz_LuxS/M16"/>
</dbReference>
<feature type="domain" description="Peptidase M16 C-terminal" evidence="1">
    <location>
        <begin position="185"/>
        <end position="356"/>
    </location>
</feature>
<dbReference type="RefSeq" id="WP_025747181.1">
    <property type="nucleotide sequence ID" value="NZ_FOXR01000004.1"/>
</dbReference>
<dbReference type="InterPro" id="IPR050361">
    <property type="entry name" value="MPP/UQCRC_Complex"/>
</dbReference>
<gene>
    <name evidence="2" type="ORF">SAMN05444406_10479</name>
</gene>
<accession>A0A1I5TDP2</accession>
<dbReference type="GO" id="GO:0046872">
    <property type="term" value="F:metal ion binding"/>
    <property type="evidence" value="ECO:0007669"/>
    <property type="project" value="InterPro"/>
</dbReference>
<dbReference type="EMBL" id="FOXR01000004">
    <property type="protein sequence ID" value="SFP81153.1"/>
    <property type="molecule type" value="Genomic_DNA"/>
</dbReference>